<sequence>MFEIDLRRVGEVAVDVDIDSPIIMGGDGEAQFEQQTHSASGDTSASETLNTALTLAAGIGSGILDGMRVLVTEDDPSVSAALAGALTRAGHTCDRVASGAALLQQYRSADIVLLDLGLEDMDGLSALEQLRALSEIPVIVVTARGDERSTVQALRLGADDYLVKPVRLHELLARLAAVARRYAGLAVDRIELGDCIIDETERQVLHDGATIALTPTECALLAMLARHVGAVVSRQRLLDAVWGEAYSATSRAFDVHLAGLRQKVPMLRITTIRGRGFRLERP</sequence>
<protein>
    <submittedName>
        <fullName evidence="10">Response regulator transcription factor</fullName>
    </submittedName>
</protein>
<dbReference type="CDD" id="cd00383">
    <property type="entry name" value="trans_reg_C"/>
    <property type="match status" value="1"/>
</dbReference>
<dbReference type="InterPro" id="IPR036388">
    <property type="entry name" value="WH-like_DNA-bd_sf"/>
</dbReference>
<feature type="domain" description="Response regulatory" evidence="8">
    <location>
        <begin position="68"/>
        <end position="179"/>
    </location>
</feature>
<dbReference type="PROSITE" id="PS50110">
    <property type="entry name" value="RESPONSE_REGULATORY"/>
    <property type="match status" value="1"/>
</dbReference>
<comment type="caution">
    <text evidence="10">The sequence shown here is derived from an EMBL/GenBank/DDBJ whole genome shotgun (WGS) entry which is preliminary data.</text>
</comment>
<keyword evidence="11" id="KW-1185">Reference proteome</keyword>
<feature type="domain" description="OmpR/PhoB-type" evidence="9">
    <location>
        <begin position="187"/>
        <end position="281"/>
    </location>
</feature>
<evidence type="ECO:0000313" key="11">
    <source>
        <dbReference type="Proteomes" id="UP001501084"/>
    </source>
</evidence>
<evidence type="ECO:0000256" key="3">
    <source>
        <dbReference type="ARBA" id="ARBA00023015"/>
    </source>
</evidence>
<feature type="modified residue" description="4-aspartylphosphate" evidence="6">
    <location>
        <position position="115"/>
    </location>
</feature>
<evidence type="ECO:0000259" key="8">
    <source>
        <dbReference type="PROSITE" id="PS50110"/>
    </source>
</evidence>
<name>A0ABN3B2H1_9MICO</name>
<proteinExistence type="predicted"/>
<dbReference type="SMART" id="SM00448">
    <property type="entry name" value="REC"/>
    <property type="match status" value="1"/>
</dbReference>
<reference evidence="10 11" key="1">
    <citation type="journal article" date="2019" name="Int. J. Syst. Evol. Microbiol.">
        <title>The Global Catalogue of Microorganisms (GCM) 10K type strain sequencing project: providing services to taxonomists for standard genome sequencing and annotation.</title>
        <authorList>
            <consortium name="The Broad Institute Genomics Platform"/>
            <consortium name="The Broad Institute Genome Sequencing Center for Infectious Disease"/>
            <person name="Wu L."/>
            <person name="Ma J."/>
        </authorList>
    </citation>
    <scope>NUCLEOTIDE SEQUENCE [LARGE SCALE GENOMIC DNA]</scope>
    <source>
        <strain evidence="10 11">JCM 14919</strain>
    </source>
</reference>
<gene>
    <name evidence="10" type="ORF">GCM10009786_04010</name>
</gene>
<dbReference type="InterPro" id="IPR001789">
    <property type="entry name" value="Sig_transdc_resp-reg_receiver"/>
</dbReference>
<keyword evidence="4 7" id="KW-0238">DNA-binding</keyword>
<dbReference type="PROSITE" id="PS51755">
    <property type="entry name" value="OMPR_PHOB"/>
    <property type="match status" value="1"/>
</dbReference>
<dbReference type="SUPFAM" id="SSF52172">
    <property type="entry name" value="CheY-like"/>
    <property type="match status" value="1"/>
</dbReference>
<organism evidence="10 11">
    <name type="scientific">Leucobacter alluvii</name>
    <dbReference type="NCBI Taxonomy" id="340321"/>
    <lineage>
        <taxon>Bacteria</taxon>
        <taxon>Bacillati</taxon>
        <taxon>Actinomycetota</taxon>
        <taxon>Actinomycetes</taxon>
        <taxon>Micrococcales</taxon>
        <taxon>Microbacteriaceae</taxon>
        <taxon>Leucobacter</taxon>
    </lineage>
</organism>
<dbReference type="PANTHER" id="PTHR48111">
    <property type="entry name" value="REGULATOR OF RPOS"/>
    <property type="match status" value="1"/>
</dbReference>
<dbReference type="Proteomes" id="UP001501084">
    <property type="component" value="Unassembled WGS sequence"/>
</dbReference>
<dbReference type="Pfam" id="PF00486">
    <property type="entry name" value="Trans_reg_C"/>
    <property type="match status" value="1"/>
</dbReference>
<evidence type="ECO:0000256" key="7">
    <source>
        <dbReference type="PROSITE-ProRule" id="PRU01091"/>
    </source>
</evidence>
<evidence type="ECO:0000256" key="2">
    <source>
        <dbReference type="ARBA" id="ARBA00023012"/>
    </source>
</evidence>
<dbReference type="Gene3D" id="3.40.50.2300">
    <property type="match status" value="1"/>
</dbReference>
<evidence type="ECO:0000259" key="9">
    <source>
        <dbReference type="PROSITE" id="PS51755"/>
    </source>
</evidence>
<keyword evidence="5" id="KW-0804">Transcription</keyword>
<evidence type="ECO:0000256" key="6">
    <source>
        <dbReference type="PROSITE-ProRule" id="PRU00169"/>
    </source>
</evidence>
<dbReference type="PANTHER" id="PTHR48111:SF1">
    <property type="entry name" value="TWO-COMPONENT RESPONSE REGULATOR ORR33"/>
    <property type="match status" value="1"/>
</dbReference>
<dbReference type="Gene3D" id="1.10.10.10">
    <property type="entry name" value="Winged helix-like DNA-binding domain superfamily/Winged helix DNA-binding domain"/>
    <property type="match status" value="1"/>
</dbReference>
<keyword evidence="3" id="KW-0805">Transcription regulation</keyword>
<evidence type="ECO:0000256" key="1">
    <source>
        <dbReference type="ARBA" id="ARBA00022553"/>
    </source>
</evidence>
<feature type="DNA-binding region" description="OmpR/PhoB-type" evidence="7">
    <location>
        <begin position="187"/>
        <end position="281"/>
    </location>
</feature>
<evidence type="ECO:0000256" key="5">
    <source>
        <dbReference type="ARBA" id="ARBA00023163"/>
    </source>
</evidence>
<keyword evidence="1 6" id="KW-0597">Phosphoprotein</keyword>
<dbReference type="EMBL" id="BAAAOP010000003">
    <property type="protein sequence ID" value="GAA2185859.1"/>
    <property type="molecule type" value="Genomic_DNA"/>
</dbReference>
<dbReference type="Pfam" id="PF00072">
    <property type="entry name" value="Response_reg"/>
    <property type="match status" value="1"/>
</dbReference>
<dbReference type="InterPro" id="IPR011006">
    <property type="entry name" value="CheY-like_superfamily"/>
</dbReference>
<accession>A0ABN3B2H1</accession>
<dbReference type="InterPro" id="IPR001867">
    <property type="entry name" value="OmpR/PhoB-type_DNA-bd"/>
</dbReference>
<evidence type="ECO:0000256" key="4">
    <source>
        <dbReference type="ARBA" id="ARBA00023125"/>
    </source>
</evidence>
<dbReference type="InterPro" id="IPR039420">
    <property type="entry name" value="WalR-like"/>
</dbReference>
<keyword evidence="2" id="KW-0902">Two-component regulatory system</keyword>
<dbReference type="SMART" id="SM00862">
    <property type="entry name" value="Trans_reg_C"/>
    <property type="match status" value="1"/>
</dbReference>
<evidence type="ECO:0000313" key="10">
    <source>
        <dbReference type="EMBL" id="GAA2185859.1"/>
    </source>
</evidence>